<proteinExistence type="predicted"/>
<keyword evidence="6" id="KW-0614">Plasmid</keyword>
<keyword evidence="2" id="KW-0285">Flavoprotein</keyword>
<dbReference type="SUPFAM" id="SSF51395">
    <property type="entry name" value="FMN-linked oxidoreductases"/>
    <property type="match status" value="1"/>
</dbReference>
<evidence type="ECO:0000313" key="7">
    <source>
        <dbReference type="Proteomes" id="UP000035366"/>
    </source>
</evidence>
<keyword evidence="3" id="KW-0288">FMN</keyword>
<dbReference type="PROSITE" id="PS51349">
    <property type="entry name" value="FMN_HYDROXY_ACID_DH_2"/>
    <property type="match status" value="1"/>
</dbReference>
<name>A0ABM5TXK1_9ACTN</name>
<geneLocation type="plasmid" evidence="6 7">
    <name>unnamed_1</name>
</geneLocation>
<comment type="cofactor">
    <cofactor evidence="1">
        <name>FMN</name>
        <dbReference type="ChEBI" id="CHEBI:58210"/>
    </cofactor>
</comment>
<dbReference type="Gene3D" id="3.20.20.70">
    <property type="entry name" value="Aldolase class I"/>
    <property type="match status" value="1"/>
</dbReference>
<dbReference type="InterPro" id="IPR037396">
    <property type="entry name" value="FMN_HAD"/>
</dbReference>
<keyword evidence="4" id="KW-0560">Oxidoreductase</keyword>
<sequence>MDIAAAATGPLWMQLYWLKRRDLIRRAEAAGFHALVLTVDAPRMAFCPAGGHQRVRDAPGIQAVNVAHDVIAASHGSRDGEPAIARQSKEQFHASITREDLAWLRVVTSLPLVLKGVITRLRPAPRGKRRGRRRLVVRSLGARRQPACPVGRMVMWLMSTPAG</sequence>
<dbReference type="InterPro" id="IPR013785">
    <property type="entry name" value="Aldolase_TIM"/>
</dbReference>
<accession>A0ABM5TXK1</accession>
<dbReference type="EMBL" id="CP011498">
    <property type="protein sequence ID" value="AKJ15869.1"/>
    <property type="molecule type" value="Genomic_DNA"/>
</dbReference>
<dbReference type="Pfam" id="PF01070">
    <property type="entry name" value="FMN_dh"/>
    <property type="match status" value="1"/>
</dbReference>
<evidence type="ECO:0000256" key="1">
    <source>
        <dbReference type="ARBA" id="ARBA00001917"/>
    </source>
</evidence>
<dbReference type="PANTHER" id="PTHR10578">
    <property type="entry name" value="S -2-HYDROXY-ACID OXIDASE-RELATED"/>
    <property type="match status" value="1"/>
</dbReference>
<evidence type="ECO:0000259" key="5">
    <source>
        <dbReference type="PROSITE" id="PS51349"/>
    </source>
</evidence>
<protein>
    <recommendedName>
        <fullName evidence="5">FMN hydroxy acid dehydrogenase domain-containing protein</fullName>
    </recommendedName>
</protein>
<dbReference type="InterPro" id="IPR000262">
    <property type="entry name" value="FMN-dep_DH"/>
</dbReference>
<evidence type="ECO:0000256" key="4">
    <source>
        <dbReference type="ARBA" id="ARBA00023002"/>
    </source>
</evidence>
<evidence type="ECO:0000256" key="2">
    <source>
        <dbReference type="ARBA" id="ARBA00022630"/>
    </source>
</evidence>
<dbReference type="Proteomes" id="UP000035366">
    <property type="component" value="Plasmid unnamed_1"/>
</dbReference>
<dbReference type="PANTHER" id="PTHR10578:SF107">
    <property type="entry name" value="2-HYDROXYACID OXIDASE 1"/>
    <property type="match status" value="1"/>
</dbReference>
<gene>
    <name evidence="6" type="ORF">ABB07_39415</name>
</gene>
<feature type="domain" description="FMN hydroxy acid dehydrogenase" evidence="5">
    <location>
        <begin position="1"/>
        <end position="163"/>
    </location>
</feature>
<keyword evidence="7" id="KW-1185">Reference proteome</keyword>
<reference evidence="6 7" key="1">
    <citation type="journal article" date="2015" name="ISME J.">
        <title>Draft Genome Sequence of Streptomyces incarnatus NRRL8089, which Produces the Nucleoside Antibiotic Sinefungin.</title>
        <authorList>
            <person name="Oshima K."/>
            <person name="Hattori M."/>
            <person name="Shimizu H."/>
            <person name="Fukuda K."/>
            <person name="Nemoto M."/>
            <person name="Inagaki K."/>
            <person name="Tamura T."/>
        </authorList>
    </citation>
    <scope>NUCLEOTIDE SEQUENCE [LARGE SCALE GENOMIC DNA]</scope>
    <source>
        <strain evidence="6 7">NRRL 8089</strain>
    </source>
</reference>
<organism evidence="6 7">
    <name type="scientific">Streptomyces incarnatus</name>
    <dbReference type="NCBI Taxonomy" id="665007"/>
    <lineage>
        <taxon>Bacteria</taxon>
        <taxon>Bacillati</taxon>
        <taxon>Actinomycetota</taxon>
        <taxon>Actinomycetes</taxon>
        <taxon>Kitasatosporales</taxon>
        <taxon>Streptomycetaceae</taxon>
        <taxon>Streptomyces</taxon>
    </lineage>
</organism>
<dbReference type="RefSeq" id="WP_244189855.1">
    <property type="nucleotide sequence ID" value="NZ_CP011498.1"/>
</dbReference>
<evidence type="ECO:0000313" key="6">
    <source>
        <dbReference type="EMBL" id="AKJ15869.1"/>
    </source>
</evidence>
<evidence type="ECO:0000256" key="3">
    <source>
        <dbReference type="ARBA" id="ARBA00022643"/>
    </source>
</evidence>